<dbReference type="InterPro" id="IPR050271">
    <property type="entry name" value="UDP-glycosyltransferase"/>
</dbReference>
<comment type="caution">
    <text evidence="9">The sequence shown here is derived from an EMBL/GenBank/DDBJ whole genome shotgun (WGS) entry which is preliminary data.</text>
</comment>
<evidence type="ECO:0000313" key="10">
    <source>
        <dbReference type="Proteomes" id="UP001432027"/>
    </source>
</evidence>
<dbReference type="InterPro" id="IPR002213">
    <property type="entry name" value="UDP_glucos_trans"/>
</dbReference>
<dbReference type="EMBL" id="BTSX01000001">
    <property type="protein sequence ID" value="GMS78867.1"/>
    <property type="molecule type" value="Genomic_DNA"/>
</dbReference>
<evidence type="ECO:0000256" key="8">
    <source>
        <dbReference type="SAM" id="SignalP"/>
    </source>
</evidence>
<dbReference type="EC" id="2.4.1.17" evidence="2"/>
<dbReference type="FunFam" id="3.40.50.2000:FF:000201">
    <property type="entry name" value="UDP-glucuronosyltransferase"/>
    <property type="match status" value="1"/>
</dbReference>
<evidence type="ECO:0000256" key="2">
    <source>
        <dbReference type="ARBA" id="ARBA00012544"/>
    </source>
</evidence>
<dbReference type="AlphaFoldDB" id="A0AAV5S7F2"/>
<evidence type="ECO:0000256" key="7">
    <source>
        <dbReference type="SAM" id="Phobius"/>
    </source>
</evidence>
<comment type="catalytic activity">
    <reaction evidence="6">
        <text>glucuronate acceptor + UDP-alpha-D-glucuronate = acceptor beta-D-glucuronoside + UDP + H(+)</text>
        <dbReference type="Rhea" id="RHEA:21032"/>
        <dbReference type="ChEBI" id="CHEBI:15378"/>
        <dbReference type="ChEBI" id="CHEBI:58052"/>
        <dbReference type="ChEBI" id="CHEBI:58223"/>
        <dbReference type="ChEBI" id="CHEBI:132367"/>
        <dbReference type="ChEBI" id="CHEBI:132368"/>
        <dbReference type="EC" id="2.4.1.17"/>
    </reaction>
</comment>
<sequence length="524" mass="58979">MQQFLLLLLLPLCCSYKFLVYSPKFASSHVNFMGRISDVLVEAGHEVVMLSPQLDNNIPNAGTKLARVIEIPQIRESEDFEDLMNNKMVKNAWKETSMLGMMDGVELIMDAWVAQCNATFHHPGLVEQLKSEMFDVGYTESIDFCSIGLFHLAGIDKYAVTESLAMVDGHFFYSQVPSNPAYVPSMASGFAGEQMTFLERTSNFLISVMSGIAKDAFLDRWQTVFTSYDPSFPSLKDLTSQNSLVFINSEPLVEFPRPSAARIIDIGGISVSKGAKKLNKTWSDILDLRPKTVLISFGTFAKAHLMLAEYKKSIAETAKRFPDVTFIWKYEISEHRVSEGVENLIETTWMPQNDILHDPRLSAFITHGGQGSITESYYAGVPQIVIPVCFDQLRNAAQVKRNGVGLVVEKTQLVNSEALTAAIDEILGNKIYRANAKKVQQTIKDRPFPMSEIFVKNMEFLAKHGPLRQLDHYGRHLNVFQYYLIDVIAFVAMLVLSVVLIAFLLIRKCARKFVKLVRRKVKGD</sequence>
<keyword evidence="3" id="KW-0328">Glycosyltransferase</keyword>
<keyword evidence="4" id="KW-0808">Transferase</keyword>
<evidence type="ECO:0000256" key="1">
    <source>
        <dbReference type="ARBA" id="ARBA00009995"/>
    </source>
</evidence>
<feature type="transmembrane region" description="Helical" evidence="7">
    <location>
        <begin position="482"/>
        <end position="506"/>
    </location>
</feature>
<evidence type="ECO:0000256" key="5">
    <source>
        <dbReference type="ARBA" id="ARBA00022729"/>
    </source>
</evidence>
<keyword evidence="10" id="KW-1185">Reference proteome</keyword>
<keyword evidence="7" id="KW-1133">Transmembrane helix</keyword>
<dbReference type="Gene3D" id="3.40.50.2000">
    <property type="entry name" value="Glycogen Phosphorylase B"/>
    <property type="match status" value="1"/>
</dbReference>
<dbReference type="CDD" id="cd03784">
    <property type="entry name" value="GT1_Gtf-like"/>
    <property type="match status" value="1"/>
</dbReference>
<evidence type="ECO:0000256" key="4">
    <source>
        <dbReference type="ARBA" id="ARBA00022679"/>
    </source>
</evidence>
<accession>A0AAV5S7F2</accession>
<keyword evidence="7" id="KW-0812">Transmembrane</keyword>
<evidence type="ECO:0000256" key="3">
    <source>
        <dbReference type="ARBA" id="ARBA00022676"/>
    </source>
</evidence>
<dbReference type="GO" id="GO:0015020">
    <property type="term" value="F:glucuronosyltransferase activity"/>
    <property type="evidence" value="ECO:0007669"/>
    <property type="project" value="UniProtKB-EC"/>
</dbReference>
<comment type="similarity">
    <text evidence="1">Belongs to the UDP-glycosyltransferase family.</text>
</comment>
<name>A0AAV5S7F2_9BILA</name>
<dbReference type="Pfam" id="PF00201">
    <property type="entry name" value="UDPGT"/>
    <property type="match status" value="1"/>
</dbReference>
<evidence type="ECO:0000313" key="9">
    <source>
        <dbReference type="EMBL" id="GMS78867.1"/>
    </source>
</evidence>
<feature type="chain" id="PRO_5043461877" description="glucuronosyltransferase" evidence="8">
    <location>
        <begin position="16"/>
        <end position="524"/>
    </location>
</feature>
<feature type="signal peptide" evidence="8">
    <location>
        <begin position="1"/>
        <end position="15"/>
    </location>
</feature>
<organism evidence="9 10">
    <name type="scientific">Pristionchus entomophagus</name>
    <dbReference type="NCBI Taxonomy" id="358040"/>
    <lineage>
        <taxon>Eukaryota</taxon>
        <taxon>Metazoa</taxon>
        <taxon>Ecdysozoa</taxon>
        <taxon>Nematoda</taxon>
        <taxon>Chromadorea</taxon>
        <taxon>Rhabditida</taxon>
        <taxon>Rhabditina</taxon>
        <taxon>Diplogasteromorpha</taxon>
        <taxon>Diplogasteroidea</taxon>
        <taxon>Neodiplogasteridae</taxon>
        <taxon>Pristionchus</taxon>
    </lineage>
</organism>
<protein>
    <recommendedName>
        <fullName evidence="2">glucuronosyltransferase</fullName>
        <ecNumber evidence="2">2.4.1.17</ecNumber>
    </recommendedName>
</protein>
<evidence type="ECO:0000256" key="6">
    <source>
        <dbReference type="ARBA" id="ARBA00047475"/>
    </source>
</evidence>
<reference evidence="9" key="1">
    <citation type="submission" date="2023-10" db="EMBL/GenBank/DDBJ databases">
        <title>Genome assembly of Pristionchus species.</title>
        <authorList>
            <person name="Yoshida K."/>
            <person name="Sommer R.J."/>
        </authorList>
    </citation>
    <scope>NUCLEOTIDE SEQUENCE</scope>
    <source>
        <strain evidence="9">RS0144</strain>
    </source>
</reference>
<keyword evidence="7" id="KW-0472">Membrane</keyword>
<dbReference type="SUPFAM" id="SSF53756">
    <property type="entry name" value="UDP-Glycosyltransferase/glycogen phosphorylase"/>
    <property type="match status" value="1"/>
</dbReference>
<proteinExistence type="inferred from homology"/>
<keyword evidence="5 8" id="KW-0732">Signal</keyword>
<dbReference type="PANTHER" id="PTHR48043">
    <property type="entry name" value="EG:EG0003.4 PROTEIN-RELATED"/>
    <property type="match status" value="1"/>
</dbReference>
<dbReference type="PANTHER" id="PTHR48043:SF23">
    <property type="entry name" value="UDP-GLUCURONOSYLTRANSFERASE"/>
    <property type="match status" value="1"/>
</dbReference>
<gene>
    <name evidence="9" type="ORF">PENTCL1PPCAC_1042</name>
</gene>
<dbReference type="Proteomes" id="UP001432027">
    <property type="component" value="Unassembled WGS sequence"/>
</dbReference>